<dbReference type="AlphaFoldDB" id="A0A0F4TI00"/>
<accession>A0A0F4TI00</accession>
<sequence>MSTSRLEQLRTVINQCQTSQPPSPWELAGEWTVASLYDIGFDRDSELLLVSSSSGLGLFDCETGKKIARDTSDRALTDRFLECKGIGALENKTIHMAGVYGGSLPSTTSDGWTTETVTLKWPEHHLLLLKPGAWLHGAECNQPSSFHKLAIEYDMRAFGFSYTGQTLVIATSGDVVIYKRHR</sequence>
<protein>
    <submittedName>
        <fullName evidence="1">Uncharacterized protein</fullName>
    </submittedName>
</protein>
<reference evidence="1 2" key="1">
    <citation type="submission" date="2015-03" db="EMBL/GenBank/DDBJ databases">
        <title>Comparative genomics of Pseudomonas insights into diversity of traits involved in vanlence and defense.</title>
        <authorList>
            <person name="Qin Y."/>
        </authorList>
    </citation>
    <scope>NUCLEOTIDE SEQUENCE [LARGE SCALE GENOMIC DNA]</scope>
    <source>
        <strain evidence="1 2">C3</strain>
    </source>
</reference>
<gene>
    <name evidence="1" type="ORF">VC34_12760</name>
</gene>
<evidence type="ECO:0000313" key="2">
    <source>
        <dbReference type="Proteomes" id="UP000033500"/>
    </source>
</evidence>
<dbReference type="EMBL" id="LACD01000014">
    <property type="protein sequence ID" value="KJZ44048.1"/>
    <property type="molecule type" value="Genomic_DNA"/>
</dbReference>
<dbReference type="Proteomes" id="UP000033500">
    <property type="component" value="Unassembled WGS sequence"/>
</dbReference>
<dbReference type="PATRIC" id="fig|294.131.peg.634"/>
<evidence type="ECO:0000313" key="1">
    <source>
        <dbReference type="EMBL" id="KJZ44048.1"/>
    </source>
</evidence>
<name>A0A0F4TI00_PSEFL</name>
<dbReference type="RefSeq" id="WP_046046878.1">
    <property type="nucleotide sequence ID" value="NZ_LACD01000014.1"/>
</dbReference>
<comment type="caution">
    <text evidence="1">The sequence shown here is derived from an EMBL/GenBank/DDBJ whole genome shotgun (WGS) entry which is preliminary data.</text>
</comment>
<organism evidence="1 2">
    <name type="scientific">Pseudomonas fluorescens</name>
    <dbReference type="NCBI Taxonomy" id="294"/>
    <lineage>
        <taxon>Bacteria</taxon>
        <taxon>Pseudomonadati</taxon>
        <taxon>Pseudomonadota</taxon>
        <taxon>Gammaproteobacteria</taxon>
        <taxon>Pseudomonadales</taxon>
        <taxon>Pseudomonadaceae</taxon>
        <taxon>Pseudomonas</taxon>
    </lineage>
</organism>
<proteinExistence type="predicted"/>